<proteinExistence type="predicted"/>
<dbReference type="PROSITE" id="PS51900">
    <property type="entry name" value="CB"/>
    <property type="match status" value="1"/>
</dbReference>
<dbReference type="PANTHER" id="PTHR30349">
    <property type="entry name" value="PHAGE INTEGRASE-RELATED"/>
    <property type="match status" value="1"/>
</dbReference>
<dbReference type="GO" id="GO:0015074">
    <property type="term" value="P:DNA integration"/>
    <property type="evidence" value="ECO:0007669"/>
    <property type="project" value="UniProtKB-KW"/>
</dbReference>
<keyword evidence="2" id="KW-0229">DNA integration</keyword>
<dbReference type="GO" id="GO:0003677">
    <property type="term" value="F:DNA binding"/>
    <property type="evidence" value="ECO:0007669"/>
    <property type="project" value="UniProtKB-UniRule"/>
</dbReference>
<dbReference type="InterPro" id="IPR002104">
    <property type="entry name" value="Integrase_catalytic"/>
</dbReference>
<dbReference type="InterPro" id="IPR013762">
    <property type="entry name" value="Integrase-like_cat_sf"/>
</dbReference>
<feature type="domain" description="Tyr recombinase" evidence="6">
    <location>
        <begin position="135"/>
        <end position="318"/>
    </location>
</feature>
<dbReference type="PROSITE" id="PS51898">
    <property type="entry name" value="TYR_RECOMBINASE"/>
    <property type="match status" value="1"/>
</dbReference>
<dbReference type="GO" id="GO:0006310">
    <property type="term" value="P:DNA recombination"/>
    <property type="evidence" value="ECO:0007669"/>
    <property type="project" value="UniProtKB-KW"/>
</dbReference>
<dbReference type="InterPro" id="IPR010998">
    <property type="entry name" value="Integrase_recombinase_N"/>
</dbReference>
<dbReference type="Pfam" id="PF02899">
    <property type="entry name" value="Phage_int_SAM_1"/>
    <property type="match status" value="1"/>
</dbReference>
<keyword evidence="3 5" id="KW-0238">DNA-binding</keyword>
<keyword evidence="1" id="KW-0159">Chromosome partition</keyword>
<dbReference type="GO" id="GO:0007059">
    <property type="term" value="P:chromosome segregation"/>
    <property type="evidence" value="ECO:0007669"/>
    <property type="project" value="UniProtKB-KW"/>
</dbReference>
<dbReference type="AlphaFoldDB" id="A0A3G7TMI0"/>
<gene>
    <name evidence="8" type="ORF">C4K04_2645</name>
</gene>
<evidence type="ECO:0000256" key="3">
    <source>
        <dbReference type="ARBA" id="ARBA00023125"/>
    </source>
</evidence>
<dbReference type="Proteomes" id="UP000268048">
    <property type="component" value="Chromosome"/>
</dbReference>
<keyword evidence="4" id="KW-0233">DNA recombination</keyword>
<evidence type="ECO:0000256" key="2">
    <source>
        <dbReference type="ARBA" id="ARBA00022908"/>
    </source>
</evidence>
<organism evidence="8 9">
    <name type="scientific">Pseudomonas chlororaphis</name>
    <dbReference type="NCBI Taxonomy" id="587753"/>
    <lineage>
        <taxon>Bacteria</taxon>
        <taxon>Pseudomonadati</taxon>
        <taxon>Pseudomonadota</taxon>
        <taxon>Gammaproteobacteria</taxon>
        <taxon>Pseudomonadales</taxon>
        <taxon>Pseudomonadaceae</taxon>
        <taxon>Pseudomonas</taxon>
    </lineage>
</organism>
<reference evidence="8 9" key="1">
    <citation type="submission" date="2018-03" db="EMBL/GenBank/DDBJ databases">
        <title>Diversity of phytobeneficial traits revealed by whole-genome analysis of worldwide-isolated phenazine-producing Pseudomonas spp.</title>
        <authorList>
            <person name="Biessy A."/>
            <person name="Novinscak A."/>
            <person name="Blom J."/>
            <person name="Leger G."/>
            <person name="Thomashow L.S."/>
            <person name="Cazorla F.M."/>
            <person name="Josic D."/>
            <person name="Filion M."/>
        </authorList>
    </citation>
    <scope>NUCLEOTIDE SEQUENCE [LARGE SCALE GENOMIC DNA]</scope>
    <source>
        <strain evidence="8 9">B25</strain>
    </source>
</reference>
<sequence>MPSILSCQPILDRHPCAQQWLLVLASLGRAPATLDAYARALAHYLRYCEIIQLSPQTANLDQMALYIRELLPGQSAAVANSTLHQRLTAIRLWYDHLVFLGLCEQNPLPRGQYSPQRSLTSHSGFSRGLVARLIKLPAVPNDDDWLRIVAVASRASLRDRLMLALAYYGALRRAEVVALQLEDLDVAHRLMTLRAETTKSRRSRIVCYSPAVAPMLLEHLRHLRAAGWCSDALFRSDSDRNRGQPLTRWTWSKTVAGWASVAELKAFSTHSLRHLRLTHLARAGWKLHELTAYAGHSDPRTTLAYLHLSGVDLASRMAQSVAVQDARLVSALFRCSEEP</sequence>
<evidence type="ECO:0000259" key="6">
    <source>
        <dbReference type="PROSITE" id="PS51898"/>
    </source>
</evidence>
<evidence type="ECO:0000256" key="4">
    <source>
        <dbReference type="ARBA" id="ARBA00023172"/>
    </source>
</evidence>
<dbReference type="InterPro" id="IPR050090">
    <property type="entry name" value="Tyrosine_recombinase_XerCD"/>
</dbReference>
<dbReference type="SUPFAM" id="SSF47823">
    <property type="entry name" value="lambda integrase-like, N-terminal domain"/>
    <property type="match status" value="1"/>
</dbReference>
<dbReference type="Gene3D" id="1.10.150.130">
    <property type="match status" value="1"/>
</dbReference>
<evidence type="ECO:0000313" key="9">
    <source>
        <dbReference type="Proteomes" id="UP000268048"/>
    </source>
</evidence>
<dbReference type="PANTHER" id="PTHR30349:SF81">
    <property type="entry name" value="TYROSINE RECOMBINASE XERC"/>
    <property type="match status" value="1"/>
</dbReference>
<dbReference type="CDD" id="cd00397">
    <property type="entry name" value="DNA_BRE_C"/>
    <property type="match status" value="1"/>
</dbReference>
<evidence type="ECO:0000259" key="7">
    <source>
        <dbReference type="PROSITE" id="PS51900"/>
    </source>
</evidence>
<accession>A0A3G7TMI0</accession>
<dbReference type="EMBL" id="CP027753">
    <property type="protein sequence ID" value="AZE48317.1"/>
    <property type="molecule type" value="Genomic_DNA"/>
</dbReference>
<dbReference type="InterPro" id="IPR044068">
    <property type="entry name" value="CB"/>
</dbReference>
<evidence type="ECO:0000256" key="5">
    <source>
        <dbReference type="PROSITE-ProRule" id="PRU01248"/>
    </source>
</evidence>
<evidence type="ECO:0000313" key="8">
    <source>
        <dbReference type="EMBL" id="AZE48317.1"/>
    </source>
</evidence>
<feature type="domain" description="Core-binding (CB)" evidence="7">
    <location>
        <begin position="11"/>
        <end position="98"/>
    </location>
</feature>
<dbReference type="InterPro" id="IPR011010">
    <property type="entry name" value="DNA_brk_join_enz"/>
</dbReference>
<dbReference type="Pfam" id="PF00589">
    <property type="entry name" value="Phage_integrase"/>
    <property type="match status" value="1"/>
</dbReference>
<dbReference type="Gene3D" id="1.10.443.10">
    <property type="entry name" value="Intergrase catalytic core"/>
    <property type="match status" value="1"/>
</dbReference>
<dbReference type="SUPFAM" id="SSF56349">
    <property type="entry name" value="DNA breaking-rejoining enzymes"/>
    <property type="match status" value="1"/>
</dbReference>
<protein>
    <submittedName>
        <fullName evidence="8">Phage integrase family protein</fullName>
    </submittedName>
</protein>
<dbReference type="InterPro" id="IPR004107">
    <property type="entry name" value="Integrase_SAM-like_N"/>
</dbReference>
<name>A0A3G7TMI0_9PSED</name>
<dbReference type="RefSeq" id="WP_124320319.1">
    <property type="nucleotide sequence ID" value="NZ_CP027753.1"/>
</dbReference>
<evidence type="ECO:0000256" key="1">
    <source>
        <dbReference type="ARBA" id="ARBA00022829"/>
    </source>
</evidence>